<dbReference type="AlphaFoldDB" id="R7Q5X5"/>
<dbReference type="KEGG" id="ccp:CHC_T00002188001"/>
<gene>
    <name evidence="1" type="ORF">CHC_T00002188001</name>
</gene>
<evidence type="ECO:0000313" key="1">
    <source>
        <dbReference type="EMBL" id="CDF33414.1"/>
    </source>
</evidence>
<keyword evidence="2" id="KW-1185">Reference proteome</keyword>
<organism evidence="1 2">
    <name type="scientific">Chondrus crispus</name>
    <name type="common">Carrageen Irish moss</name>
    <name type="synonym">Polymorpha crispa</name>
    <dbReference type="NCBI Taxonomy" id="2769"/>
    <lineage>
        <taxon>Eukaryota</taxon>
        <taxon>Rhodophyta</taxon>
        <taxon>Florideophyceae</taxon>
        <taxon>Rhodymeniophycidae</taxon>
        <taxon>Gigartinales</taxon>
        <taxon>Gigartinaceae</taxon>
        <taxon>Chondrus</taxon>
    </lineage>
</organism>
<reference evidence="2" key="1">
    <citation type="journal article" date="2013" name="Proc. Natl. Acad. Sci. U.S.A.">
        <title>Genome structure and metabolic features in the red seaweed Chondrus crispus shed light on evolution of the Archaeplastida.</title>
        <authorList>
            <person name="Collen J."/>
            <person name="Porcel B."/>
            <person name="Carre W."/>
            <person name="Ball S.G."/>
            <person name="Chaparro C."/>
            <person name="Tonon T."/>
            <person name="Barbeyron T."/>
            <person name="Michel G."/>
            <person name="Noel B."/>
            <person name="Valentin K."/>
            <person name="Elias M."/>
            <person name="Artiguenave F."/>
            <person name="Arun A."/>
            <person name="Aury J.M."/>
            <person name="Barbosa-Neto J.F."/>
            <person name="Bothwell J.H."/>
            <person name="Bouget F.Y."/>
            <person name="Brillet L."/>
            <person name="Cabello-Hurtado F."/>
            <person name="Capella-Gutierrez S."/>
            <person name="Charrier B."/>
            <person name="Cladiere L."/>
            <person name="Cock J.M."/>
            <person name="Coelho S.M."/>
            <person name="Colleoni C."/>
            <person name="Czjzek M."/>
            <person name="Da Silva C."/>
            <person name="Delage L."/>
            <person name="Denoeud F."/>
            <person name="Deschamps P."/>
            <person name="Dittami S.M."/>
            <person name="Gabaldon T."/>
            <person name="Gachon C.M."/>
            <person name="Groisillier A."/>
            <person name="Herve C."/>
            <person name="Jabbari K."/>
            <person name="Katinka M."/>
            <person name="Kloareg B."/>
            <person name="Kowalczyk N."/>
            <person name="Labadie K."/>
            <person name="Leblanc C."/>
            <person name="Lopez P.J."/>
            <person name="McLachlan D.H."/>
            <person name="Meslet-Cladiere L."/>
            <person name="Moustafa A."/>
            <person name="Nehr Z."/>
            <person name="Nyvall Collen P."/>
            <person name="Panaud O."/>
            <person name="Partensky F."/>
            <person name="Poulain J."/>
            <person name="Rensing S.A."/>
            <person name="Rousvoal S."/>
            <person name="Samson G."/>
            <person name="Symeonidi A."/>
            <person name="Weissenbach J."/>
            <person name="Zambounis A."/>
            <person name="Wincker P."/>
            <person name="Boyen C."/>
        </authorList>
    </citation>
    <scope>NUCLEOTIDE SEQUENCE [LARGE SCALE GENOMIC DNA]</scope>
    <source>
        <strain evidence="2">cv. Stackhouse</strain>
    </source>
</reference>
<dbReference type="EMBL" id="HG001644">
    <property type="protein sequence ID" value="CDF33414.1"/>
    <property type="molecule type" value="Genomic_DNA"/>
</dbReference>
<sequence length="50" mass="5676">MAQGSSHGLSFLTGPPFFRRKLFPRRRTVSASVHPEHYWDCFIAGWGRGA</sequence>
<evidence type="ECO:0000313" key="2">
    <source>
        <dbReference type="Proteomes" id="UP000012073"/>
    </source>
</evidence>
<dbReference type="Proteomes" id="UP000012073">
    <property type="component" value="Unassembled WGS sequence"/>
</dbReference>
<dbReference type="GeneID" id="17320934"/>
<protein>
    <submittedName>
        <fullName evidence="1">Uncharacterized protein</fullName>
    </submittedName>
</protein>
<name>R7Q5X5_CHOCR</name>
<dbReference type="RefSeq" id="XP_005713217.1">
    <property type="nucleotide sequence ID" value="XM_005713160.1"/>
</dbReference>
<accession>R7Q5X5</accession>
<dbReference type="Gramene" id="CDF33414">
    <property type="protein sequence ID" value="CDF33414"/>
    <property type="gene ID" value="CHC_T00002188001"/>
</dbReference>
<proteinExistence type="predicted"/>